<evidence type="ECO:0000256" key="1">
    <source>
        <dbReference type="SAM" id="MobiDB-lite"/>
    </source>
</evidence>
<evidence type="ECO:0000313" key="4">
    <source>
        <dbReference type="Proteomes" id="UP000613740"/>
    </source>
</evidence>
<feature type="compositionally biased region" description="Pro residues" evidence="1">
    <location>
        <begin position="258"/>
        <end position="268"/>
    </location>
</feature>
<feature type="region of interest" description="Disordered" evidence="1">
    <location>
        <begin position="31"/>
        <end position="61"/>
    </location>
</feature>
<evidence type="ECO:0000313" key="3">
    <source>
        <dbReference type="EMBL" id="KAG2430636.1"/>
    </source>
</evidence>
<organism evidence="3 4">
    <name type="scientific">Chlamydomonas schloesseri</name>
    <dbReference type="NCBI Taxonomy" id="2026947"/>
    <lineage>
        <taxon>Eukaryota</taxon>
        <taxon>Viridiplantae</taxon>
        <taxon>Chlorophyta</taxon>
        <taxon>core chlorophytes</taxon>
        <taxon>Chlorophyceae</taxon>
        <taxon>CS clade</taxon>
        <taxon>Chlamydomonadales</taxon>
        <taxon>Chlamydomonadaceae</taxon>
        <taxon>Chlamydomonas</taxon>
    </lineage>
</organism>
<accession>A0A835SRS7</accession>
<feature type="region of interest" description="Disordered" evidence="1">
    <location>
        <begin position="247"/>
        <end position="270"/>
    </location>
</feature>
<feature type="transmembrane region" description="Helical" evidence="2">
    <location>
        <begin position="397"/>
        <end position="416"/>
    </location>
</feature>
<sequence length="424" mass="46009">MVEQDSPRAEDLAHKAASKIECTVDAAPVKLVVDGDNKPRPPAASGSQPTASSSTAAPLPRSASLHHVWEDDVGESLNHGLTQSCRDGCTYSGIPRDRVGHKPLLLATVHGVDKSGQPFQWLARRARKRLKQPHEISKPQPPLRWLPAFDITRHYAKPGWWVASLFLVGSVFWIFTAISRLTTPVSRPAKSPPGLASLSGGIGWVQVVALYTMFFPACVVQLYEAMNMEMAARKRAWQRASEAAAAGADTEKGAAAAPVPPPPPPRPRSAPTVADLRMVSFWLASFQLFGMLLFMTAVTTGLVGMGTALSAAVERWVINFLSFIGAVFFSAASWLGCLEHTGSYWRGCVPSHWSDLRSVSWIAVFFSLQGSLGFMIFGIVAFSYLDISWPSTQGILAYGQLWASFCFIVSSTAGLLEQENPGHM</sequence>
<reference evidence="3" key="1">
    <citation type="journal article" date="2020" name="bioRxiv">
        <title>Comparative genomics of Chlamydomonas.</title>
        <authorList>
            <person name="Craig R.J."/>
            <person name="Hasan A.R."/>
            <person name="Ness R.W."/>
            <person name="Keightley P.D."/>
        </authorList>
    </citation>
    <scope>NUCLEOTIDE SEQUENCE</scope>
    <source>
        <strain evidence="3">CCAP 11/173</strain>
    </source>
</reference>
<feature type="transmembrane region" description="Helical" evidence="2">
    <location>
        <begin position="160"/>
        <end position="181"/>
    </location>
</feature>
<keyword evidence="4" id="KW-1185">Reference proteome</keyword>
<comment type="caution">
    <text evidence="3">The sequence shown here is derived from an EMBL/GenBank/DDBJ whole genome shotgun (WGS) entry which is preliminary data.</text>
</comment>
<protein>
    <submittedName>
        <fullName evidence="3">Uncharacterized protein</fullName>
    </submittedName>
</protein>
<evidence type="ECO:0000256" key="2">
    <source>
        <dbReference type="SAM" id="Phobius"/>
    </source>
</evidence>
<dbReference type="AlphaFoldDB" id="A0A835SRS7"/>
<keyword evidence="2" id="KW-0472">Membrane</keyword>
<name>A0A835SRS7_9CHLO</name>
<feature type="transmembrane region" description="Helical" evidence="2">
    <location>
        <begin position="316"/>
        <end position="338"/>
    </location>
</feature>
<keyword evidence="2" id="KW-0812">Transmembrane</keyword>
<dbReference type="EMBL" id="JAEHOD010000078">
    <property type="protein sequence ID" value="KAG2430636.1"/>
    <property type="molecule type" value="Genomic_DNA"/>
</dbReference>
<dbReference type="OrthoDB" id="531119at2759"/>
<feature type="transmembrane region" description="Helical" evidence="2">
    <location>
        <begin position="359"/>
        <end position="385"/>
    </location>
</feature>
<feature type="compositionally biased region" description="Low complexity" evidence="1">
    <location>
        <begin position="247"/>
        <end position="257"/>
    </location>
</feature>
<keyword evidence="2" id="KW-1133">Transmembrane helix</keyword>
<feature type="transmembrane region" description="Helical" evidence="2">
    <location>
        <begin position="281"/>
        <end position="304"/>
    </location>
</feature>
<proteinExistence type="predicted"/>
<gene>
    <name evidence="3" type="ORF">HYH02_013634</name>
</gene>
<feature type="compositionally biased region" description="Low complexity" evidence="1">
    <location>
        <begin position="43"/>
        <end position="61"/>
    </location>
</feature>
<dbReference type="Proteomes" id="UP000613740">
    <property type="component" value="Unassembled WGS sequence"/>
</dbReference>
<feature type="transmembrane region" description="Helical" evidence="2">
    <location>
        <begin position="201"/>
        <end position="223"/>
    </location>
</feature>